<accession>A0A5C4SFR8</accession>
<dbReference type="EMBL" id="VDCS01000014">
    <property type="protein sequence ID" value="TNJ42407.1"/>
    <property type="molecule type" value="Genomic_DNA"/>
</dbReference>
<evidence type="ECO:0000313" key="12">
    <source>
        <dbReference type="Proteomes" id="UP000308713"/>
    </source>
</evidence>
<dbReference type="InterPro" id="IPR026444">
    <property type="entry name" value="Secre_tail"/>
</dbReference>
<dbReference type="InterPro" id="IPR000917">
    <property type="entry name" value="Sulfatase_N"/>
</dbReference>
<sequence>MRINKLKFIFLFITSIISSKQLQAQTANTKPNIIVILADDLGYGDVGFNREAGFPADLGIIPTPNLNTLADNSVICKNAHVAHPFCGPSRAALLTGMMPHRIGAQYNLPNDITSDLGVPVNETYFPKLLQDAGYNTIAVGKWHLGFEEGSYQPLDRGFHEFFGFLGGGKYYFEERYEDNFYNRLGGSNPVTNEYQDPLWRDRGYVAESEFSDAANEDYLTDVLTDQAISYINTYAPSSDPYFMYLAYNAPHTPLEAPDAEIAQFKSDNPDFEDLVRNSTYMSEANQVSDDKMEDEARASMGDAAYNALTPQEQQDAIEAARQAKIEEFTQARITYATMVTNMDKNIGRLVTELKKDMNEFNNTVIIFLSDNGGYTYSKGAVNYPLAALKGSVNEGGHKVPMFVHWPDQITSKAYYNHQLSALDIYPTLVNMAGGTIPEEKVLDGVDFMDDLIAGTDPRAGENILIMRPYNGFHNGGIANGQWKIVKTGGNGSWRLYDIENDPGETTDLRASEPNAEQIIQDILDKAVATVKEFKDVKPQWFDNDDGGAGHPHSFLWDDGTLPGYNRLFESNELLLESEISEISITGETDAIEGDVNGVFKVSLPEGILASEDIDVTYTVSGEATAGNDYTTLTGNITIASGTNSSEITIVAGDDSMEEASESVTITLQSTTVGSVNSTPASILIFDVILPTQLTAGDVAIVGYKAASGNVGELAFVILKEITAGTSLSFSNRGWNTDGSFNEGNSGPYSIDDVFSWTATDTHEAGTIFKLQRSGVVTTVIAGIETQVGNISQTFGTDGDWDLSPAGDTVLIYAGDSAMHPADNSDLWLTGLNTNGIDNGGSVQVAGWGIGGGNSFCDLPTALVGFNIDVTGGDIALNKWDKNYGVYIGGTSGTPNQVRASVYNHINWNVNEDNAYALWNSSKSVGGIDGDIILGGVTLSSKPIEKSTIGLQIYPNPTRDYITLKFSEKYTKVSVQVLSNTGQLVNEFNSQDSETNINLVSLPTGMYFFKIQADSTLIIEKVVKL</sequence>
<feature type="domain" description="Secretion system C-terminal sorting" evidence="10">
    <location>
        <begin position="952"/>
        <end position="1022"/>
    </location>
</feature>
<dbReference type="PROSITE" id="PS00149">
    <property type="entry name" value="SULFATASE_2"/>
    <property type="match status" value="1"/>
</dbReference>
<dbReference type="OrthoDB" id="1389892at2"/>
<gene>
    <name evidence="11" type="ORF">FGF67_14125</name>
</gene>
<dbReference type="Pfam" id="PF03160">
    <property type="entry name" value="Calx-beta"/>
    <property type="match status" value="1"/>
</dbReference>
<keyword evidence="6" id="KW-0106">Calcium</keyword>
<keyword evidence="12" id="KW-1185">Reference proteome</keyword>
<keyword evidence="5" id="KW-0378">Hydrolase</keyword>
<evidence type="ECO:0000256" key="2">
    <source>
        <dbReference type="ARBA" id="ARBA00022723"/>
    </source>
</evidence>
<dbReference type="AlphaFoldDB" id="A0A5C4SFR8"/>
<dbReference type="Pfam" id="PF00884">
    <property type="entry name" value="Sulfatase"/>
    <property type="match status" value="1"/>
</dbReference>
<dbReference type="GO" id="GO:0046872">
    <property type="term" value="F:metal ion binding"/>
    <property type="evidence" value="ECO:0007669"/>
    <property type="project" value="UniProtKB-KW"/>
</dbReference>
<reference evidence="11 12" key="1">
    <citation type="submission" date="2019-05" db="EMBL/GenBank/DDBJ databases">
        <title>Tamlana fucoidanivorans sp. nov., isolated from the surface of algae collected from Fujian province in China.</title>
        <authorList>
            <person name="Li J."/>
        </authorList>
    </citation>
    <scope>NUCLEOTIDE SEQUENCE [LARGE SCALE GENOMIC DNA]</scope>
    <source>
        <strain evidence="11 12">CW2-9</strain>
    </source>
</reference>
<dbReference type="PANTHER" id="PTHR42693">
    <property type="entry name" value="ARYLSULFATASE FAMILY MEMBER"/>
    <property type="match status" value="1"/>
</dbReference>
<feature type="signal peptide" evidence="7">
    <location>
        <begin position="1"/>
        <end position="24"/>
    </location>
</feature>
<keyword evidence="3 7" id="KW-0732">Signal</keyword>
<dbReference type="InterPro" id="IPR050738">
    <property type="entry name" value="Sulfatase"/>
</dbReference>
<evidence type="ECO:0000259" key="10">
    <source>
        <dbReference type="Pfam" id="PF18962"/>
    </source>
</evidence>
<comment type="similarity">
    <text evidence="1">Belongs to the sulfatase family.</text>
</comment>
<proteinExistence type="inferred from homology"/>
<evidence type="ECO:0000256" key="3">
    <source>
        <dbReference type="ARBA" id="ARBA00022729"/>
    </source>
</evidence>
<evidence type="ECO:0000313" key="11">
    <source>
        <dbReference type="EMBL" id="TNJ42407.1"/>
    </source>
</evidence>
<dbReference type="PANTHER" id="PTHR42693:SF53">
    <property type="entry name" value="ENDO-4-O-SULFATASE"/>
    <property type="match status" value="1"/>
</dbReference>
<dbReference type="InterPro" id="IPR017850">
    <property type="entry name" value="Alkaline_phosphatase_core_sf"/>
</dbReference>
<dbReference type="SUPFAM" id="SSF141072">
    <property type="entry name" value="CalX-like"/>
    <property type="match status" value="1"/>
</dbReference>
<dbReference type="Gene3D" id="2.60.40.2030">
    <property type="match status" value="1"/>
</dbReference>
<feature type="domain" description="Calx-beta" evidence="9">
    <location>
        <begin position="594"/>
        <end position="686"/>
    </location>
</feature>
<dbReference type="GO" id="GO:0004065">
    <property type="term" value="F:arylsulfatase activity"/>
    <property type="evidence" value="ECO:0007669"/>
    <property type="project" value="TreeGrafter"/>
</dbReference>
<dbReference type="Gene3D" id="3.40.720.10">
    <property type="entry name" value="Alkaline Phosphatase, subunit A"/>
    <property type="match status" value="1"/>
</dbReference>
<feature type="domain" description="Sulfatase N-terminal" evidence="8">
    <location>
        <begin position="31"/>
        <end position="433"/>
    </location>
</feature>
<dbReference type="InterPro" id="IPR038081">
    <property type="entry name" value="CalX-like_sf"/>
</dbReference>
<evidence type="ECO:0000259" key="8">
    <source>
        <dbReference type="Pfam" id="PF00884"/>
    </source>
</evidence>
<evidence type="ECO:0000256" key="6">
    <source>
        <dbReference type="ARBA" id="ARBA00022837"/>
    </source>
</evidence>
<dbReference type="InterPro" id="IPR024607">
    <property type="entry name" value="Sulfatase_CS"/>
</dbReference>
<evidence type="ECO:0000256" key="7">
    <source>
        <dbReference type="SAM" id="SignalP"/>
    </source>
</evidence>
<feature type="chain" id="PRO_5022727933" evidence="7">
    <location>
        <begin position="25"/>
        <end position="1024"/>
    </location>
</feature>
<dbReference type="GO" id="GO:0016020">
    <property type="term" value="C:membrane"/>
    <property type="evidence" value="ECO:0007669"/>
    <property type="project" value="InterPro"/>
</dbReference>
<protein>
    <submittedName>
        <fullName evidence="11">T9SS type A sorting domain-containing protein</fullName>
    </submittedName>
</protein>
<dbReference type="NCBIfam" id="TIGR04183">
    <property type="entry name" value="Por_Secre_tail"/>
    <property type="match status" value="1"/>
</dbReference>
<dbReference type="SUPFAM" id="SSF53649">
    <property type="entry name" value="Alkaline phosphatase-like"/>
    <property type="match status" value="1"/>
</dbReference>
<comment type="caution">
    <text evidence="11">The sequence shown here is derived from an EMBL/GenBank/DDBJ whole genome shotgun (WGS) entry which is preliminary data.</text>
</comment>
<evidence type="ECO:0000256" key="5">
    <source>
        <dbReference type="ARBA" id="ARBA00022801"/>
    </source>
</evidence>
<keyword evidence="4" id="KW-0677">Repeat</keyword>
<name>A0A5C4SFR8_9FLAO</name>
<dbReference type="Pfam" id="PF18962">
    <property type="entry name" value="Por_Secre_tail"/>
    <property type="match status" value="1"/>
</dbReference>
<evidence type="ECO:0000256" key="4">
    <source>
        <dbReference type="ARBA" id="ARBA00022737"/>
    </source>
</evidence>
<dbReference type="Proteomes" id="UP000308713">
    <property type="component" value="Unassembled WGS sequence"/>
</dbReference>
<keyword evidence="2" id="KW-0479">Metal-binding</keyword>
<organism evidence="11 12">
    <name type="scientific">Allotamlana fucoidanivorans</name>
    <dbReference type="NCBI Taxonomy" id="2583814"/>
    <lineage>
        <taxon>Bacteria</taxon>
        <taxon>Pseudomonadati</taxon>
        <taxon>Bacteroidota</taxon>
        <taxon>Flavobacteriia</taxon>
        <taxon>Flavobacteriales</taxon>
        <taxon>Flavobacteriaceae</taxon>
        <taxon>Allotamlana</taxon>
    </lineage>
</organism>
<dbReference type="RefSeq" id="WP_139698415.1">
    <property type="nucleotide sequence ID" value="NZ_CP074074.1"/>
</dbReference>
<dbReference type="Gene3D" id="3.30.1120.10">
    <property type="match status" value="1"/>
</dbReference>
<evidence type="ECO:0000259" key="9">
    <source>
        <dbReference type="Pfam" id="PF03160"/>
    </source>
</evidence>
<dbReference type="InterPro" id="IPR003644">
    <property type="entry name" value="Calx_beta"/>
</dbReference>
<evidence type="ECO:0000256" key="1">
    <source>
        <dbReference type="ARBA" id="ARBA00008779"/>
    </source>
</evidence>
<dbReference type="GO" id="GO:0007154">
    <property type="term" value="P:cell communication"/>
    <property type="evidence" value="ECO:0007669"/>
    <property type="project" value="InterPro"/>
</dbReference>